<protein>
    <submittedName>
        <fullName evidence="2">DUF4283 domain protein</fullName>
    </submittedName>
</protein>
<dbReference type="Proteomes" id="UP000265520">
    <property type="component" value="Unassembled WGS sequence"/>
</dbReference>
<accession>A0A392M1Y4</accession>
<feature type="region of interest" description="Disordered" evidence="1">
    <location>
        <begin position="448"/>
        <end position="474"/>
    </location>
</feature>
<gene>
    <name evidence="2" type="ORF">A2U01_0002071</name>
</gene>
<evidence type="ECO:0000313" key="2">
    <source>
        <dbReference type="EMBL" id="MCH81286.1"/>
    </source>
</evidence>
<evidence type="ECO:0000313" key="3">
    <source>
        <dbReference type="Proteomes" id="UP000265520"/>
    </source>
</evidence>
<reference evidence="2 3" key="1">
    <citation type="journal article" date="2018" name="Front. Plant Sci.">
        <title>Red Clover (Trifolium pratense) and Zigzag Clover (T. medium) - A Picture of Genomic Similarities and Differences.</title>
        <authorList>
            <person name="Dluhosova J."/>
            <person name="Istvanek J."/>
            <person name="Nedelnik J."/>
            <person name="Repkova J."/>
        </authorList>
    </citation>
    <scope>NUCLEOTIDE SEQUENCE [LARGE SCALE GENOMIC DNA]</scope>
    <source>
        <strain evidence="3">cv. 10/8</strain>
        <tissue evidence="2">Leaf</tissue>
    </source>
</reference>
<comment type="caution">
    <text evidence="2">The sequence shown here is derived from an EMBL/GenBank/DDBJ whole genome shotgun (WGS) entry which is preliminary data.</text>
</comment>
<organism evidence="2 3">
    <name type="scientific">Trifolium medium</name>
    <dbReference type="NCBI Taxonomy" id="97028"/>
    <lineage>
        <taxon>Eukaryota</taxon>
        <taxon>Viridiplantae</taxon>
        <taxon>Streptophyta</taxon>
        <taxon>Embryophyta</taxon>
        <taxon>Tracheophyta</taxon>
        <taxon>Spermatophyta</taxon>
        <taxon>Magnoliopsida</taxon>
        <taxon>eudicotyledons</taxon>
        <taxon>Gunneridae</taxon>
        <taxon>Pentapetalae</taxon>
        <taxon>rosids</taxon>
        <taxon>fabids</taxon>
        <taxon>Fabales</taxon>
        <taxon>Fabaceae</taxon>
        <taxon>Papilionoideae</taxon>
        <taxon>50 kb inversion clade</taxon>
        <taxon>NPAAA clade</taxon>
        <taxon>Hologalegina</taxon>
        <taxon>IRL clade</taxon>
        <taxon>Trifolieae</taxon>
        <taxon>Trifolium</taxon>
    </lineage>
</organism>
<feature type="non-terminal residue" evidence="2">
    <location>
        <position position="1"/>
    </location>
</feature>
<dbReference type="AlphaFoldDB" id="A0A392M1Y4"/>
<keyword evidence="3" id="KW-1185">Reference proteome</keyword>
<sequence>VQTGEGKQSASGVLKVQTVDFDSALEVEPVPSNLQKLQHCFVGFLKEDLDPAKFQLMVATEGFHNIQVVPLGVDVFLLSSDQQEGVSKALQENRTWWNRWFLDISRWSPHLVPSGRRVWVRVFGVPPQAWGRDCFSKVVRPIGTFIKLDSQSENMLRLDVARVLIAQHSWSSVDFVQHIKVAEERFSVRVVDEIPGNIDLGLNRCVASHSSVDGSLRSSIKDWRGDDAAADHSWKEGCSDVDSGDDEALDPLGNNRNQKPTSLVGVPEVREHEVLVIETDPEKSKFCEKALTTYDGLSCNKGDEIQILSQNKEGDQILGVVCGEKEILSRRCQENKLTCEEEETDGFKGQGTCEGNEVGPLFTSAHVAFGPFVLGSVGLKDNGKAKQVSSCFEGVDKTNLIIFKGGCSVGPSGPDFCHVDLEYSLVNRSKDREVAFLAWQESTAVPPGALGGVQNSSTPFRRSRTEVEGRKKPAAPLGGFTRCERFAQAIRGGKGARRGRKKGTKVALNLEGGEQEESISNESLDFNRSMPGGLELWSYKLS</sequence>
<evidence type="ECO:0000256" key="1">
    <source>
        <dbReference type="SAM" id="MobiDB-lite"/>
    </source>
</evidence>
<proteinExistence type="predicted"/>
<dbReference type="PANTHER" id="PTHR34427">
    <property type="entry name" value="DUF4283 DOMAIN PROTEIN"/>
    <property type="match status" value="1"/>
</dbReference>
<dbReference type="PANTHER" id="PTHR34427:SF5">
    <property type="entry name" value="DUF4283 DOMAIN-CONTAINING PROTEIN"/>
    <property type="match status" value="1"/>
</dbReference>
<dbReference type="EMBL" id="LXQA010002107">
    <property type="protein sequence ID" value="MCH81286.1"/>
    <property type="molecule type" value="Genomic_DNA"/>
</dbReference>
<feature type="region of interest" description="Disordered" evidence="1">
    <location>
        <begin position="231"/>
        <end position="262"/>
    </location>
</feature>
<name>A0A392M1Y4_9FABA</name>